<dbReference type="AlphaFoldDB" id="A0AAV3PBB7"/>
<protein>
    <submittedName>
        <fullName evidence="2">Uncharacterized protein</fullName>
    </submittedName>
</protein>
<evidence type="ECO:0000256" key="1">
    <source>
        <dbReference type="SAM" id="MobiDB-lite"/>
    </source>
</evidence>
<accession>A0AAV3PBB7</accession>
<name>A0AAV3PBB7_LITER</name>
<evidence type="ECO:0000313" key="3">
    <source>
        <dbReference type="Proteomes" id="UP001454036"/>
    </source>
</evidence>
<feature type="region of interest" description="Disordered" evidence="1">
    <location>
        <begin position="86"/>
        <end position="114"/>
    </location>
</feature>
<dbReference type="EMBL" id="BAABME010001228">
    <property type="protein sequence ID" value="GAA0148367.1"/>
    <property type="molecule type" value="Genomic_DNA"/>
</dbReference>
<feature type="region of interest" description="Disordered" evidence="1">
    <location>
        <begin position="299"/>
        <end position="326"/>
    </location>
</feature>
<organism evidence="2 3">
    <name type="scientific">Lithospermum erythrorhizon</name>
    <name type="common">Purple gromwell</name>
    <name type="synonym">Lithospermum officinale var. erythrorhizon</name>
    <dbReference type="NCBI Taxonomy" id="34254"/>
    <lineage>
        <taxon>Eukaryota</taxon>
        <taxon>Viridiplantae</taxon>
        <taxon>Streptophyta</taxon>
        <taxon>Embryophyta</taxon>
        <taxon>Tracheophyta</taxon>
        <taxon>Spermatophyta</taxon>
        <taxon>Magnoliopsida</taxon>
        <taxon>eudicotyledons</taxon>
        <taxon>Gunneridae</taxon>
        <taxon>Pentapetalae</taxon>
        <taxon>asterids</taxon>
        <taxon>lamiids</taxon>
        <taxon>Boraginales</taxon>
        <taxon>Boraginaceae</taxon>
        <taxon>Boraginoideae</taxon>
        <taxon>Lithospermeae</taxon>
        <taxon>Lithospermum</taxon>
    </lineage>
</organism>
<reference evidence="2 3" key="1">
    <citation type="submission" date="2024-01" db="EMBL/GenBank/DDBJ databases">
        <title>The complete chloroplast genome sequence of Lithospermum erythrorhizon: insights into the phylogenetic relationship among Boraginaceae species and the maternal lineages of purple gromwells.</title>
        <authorList>
            <person name="Okada T."/>
            <person name="Watanabe K."/>
        </authorList>
    </citation>
    <scope>NUCLEOTIDE SEQUENCE [LARGE SCALE GENOMIC DNA]</scope>
</reference>
<comment type="caution">
    <text evidence="2">The sequence shown here is derived from an EMBL/GenBank/DDBJ whole genome shotgun (WGS) entry which is preliminary data.</text>
</comment>
<dbReference type="Proteomes" id="UP001454036">
    <property type="component" value="Unassembled WGS sequence"/>
</dbReference>
<feature type="region of interest" description="Disordered" evidence="1">
    <location>
        <begin position="35"/>
        <end position="57"/>
    </location>
</feature>
<proteinExistence type="predicted"/>
<evidence type="ECO:0000313" key="2">
    <source>
        <dbReference type="EMBL" id="GAA0148367.1"/>
    </source>
</evidence>
<sequence>MKKEKALVPSKVNYKAIVTGKTLINQLLGQKKTAMAPKEPKFKDPRPTVVPPVSGTPDLVSQEVESIALLDLTMDELRILPLGSCGSPLTTRDSPRHTFVGHPSVSRGDLSPASSPNDLPISFGKGDQSGLCHVPEVTESHCRCRRARTARKFTEANKGRERLALAEKNRALGKYKELMTSHAASEGKLMAEVDILSSSLESAKADLERVKTYLQESVLEKEALSVELSEAERSAFVVVETFKGSDDYRELLKNNTATLVRGFYQGVSSDFPGIAAHFKKYVTDLGDEYVTDLFEDLPDEDEEDEGDEMFLAPTKSKMKTVTSRPR</sequence>
<keyword evidence="3" id="KW-1185">Reference proteome</keyword>
<gene>
    <name evidence="2" type="ORF">LIER_07831</name>
</gene>
<feature type="compositionally biased region" description="Acidic residues" evidence="1">
    <location>
        <begin position="299"/>
        <end position="308"/>
    </location>
</feature>